<keyword evidence="1" id="KW-0378">Hydrolase</keyword>
<keyword evidence="2" id="KW-1185">Reference proteome</keyword>
<gene>
    <name evidence="1" type="ORF">V1525DRAFT_406258</name>
</gene>
<sequence>MGCCAPGTLNIKRDHEITELPVVHRAWWKESNVFQIYPASFKDSNGDGIGDIPGIISELDYIADLGVDIVWLSPCYKSPQVDMGYDISDYKDIYENYGTLDDIDELISGLHKRGLKFVMDLVVNHTSDEHAWFQSSISSKESPYRDWYIWKKPRYGADGSRQPPNNWMSYFGGSAWEYDANTDEYYLHLFAKGQPDLNWENPKVRDAVHDIMRFWLDQGVDGFRMDWGDIYYANGPRLHEFLQGLGKILKEYNAFSVGEMPCVYDPAEIIKTVGFDRNELNMIFQFEIVDLDSGPTGKYSPGSWQLTQLKKIVNKWETFMDTNDGWNAIYLENHDQARSVSRFASDAAEVRKVGAKMLATFLGFQSGTIFVYQGQELGLANYQDIDSLNFYNDEAAAGASKDILDSILVELQKKARDNARTPMHWNATQYAGFSSVKPWMDVNEDYKEWNAKSQVKDSASVYSYWQSVFRLRRQFKDIFVYGQFALVDALNESVFAYKRVYGSSEALIVTSFKDTEIKWNVPTEYRSTPGKILLTNYDRTDIAEEIVLQPFEALVLLI</sequence>
<evidence type="ECO:0000313" key="1">
    <source>
        <dbReference type="EMBL" id="KAK9236690.1"/>
    </source>
</evidence>
<dbReference type="EMBL" id="MU971382">
    <property type="protein sequence ID" value="KAK9236690.1"/>
    <property type="molecule type" value="Genomic_DNA"/>
</dbReference>
<reference evidence="2" key="1">
    <citation type="journal article" date="2024" name="Front. Bioeng. Biotechnol.">
        <title>Genome-scale model development and genomic sequencing of the oleaginous clade Lipomyces.</title>
        <authorList>
            <person name="Czajka J.J."/>
            <person name="Han Y."/>
            <person name="Kim J."/>
            <person name="Mondo S.J."/>
            <person name="Hofstad B.A."/>
            <person name="Robles A."/>
            <person name="Haridas S."/>
            <person name="Riley R."/>
            <person name="LaButti K."/>
            <person name="Pangilinan J."/>
            <person name="Andreopoulos W."/>
            <person name="Lipzen A."/>
            <person name="Yan J."/>
            <person name="Wang M."/>
            <person name="Ng V."/>
            <person name="Grigoriev I.V."/>
            <person name="Spatafora J.W."/>
            <person name="Magnuson J.K."/>
            <person name="Baker S.E."/>
            <person name="Pomraning K.R."/>
        </authorList>
    </citation>
    <scope>NUCLEOTIDE SEQUENCE [LARGE SCALE GENOMIC DNA]</scope>
    <source>
        <strain evidence="2">CBS 7786</strain>
    </source>
</reference>
<protein>
    <submittedName>
        <fullName evidence="1">Glycoside hydrolase superfamily</fullName>
    </submittedName>
</protein>
<accession>A0ACC3SZJ5</accession>
<dbReference type="Proteomes" id="UP001433508">
    <property type="component" value="Unassembled WGS sequence"/>
</dbReference>
<comment type="caution">
    <text evidence="1">The sequence shown here is derived from an EMBL/GenBank/DDBJ whole genome shotgun (WGS) entry which is preliminary data.</text>
</comment>
<name>A0ACC3SZJ5_LIPKO</name>
<proteinExistence type="predicted"/>
<organism evidence="1 2">
    <name type="scientific">Lipomyces kononenkoae</name>
    <name type="common">Yeast</name>
    <dbReference type="NCBI Taxonomy" id="34357"/>
    <lineage>
        <taxon>Eukaryota</taxon>
        <taxon>Fungi</taxon>
        <taxon>Dikarya</taxon>
        <taxon>Ascomycota</taxon>
        <taxon>Saccharomycotina</taxon>
        <taxon>Lipomycetes</taxon>
        <taxon>Lipomycetales</taxon>
        <taxon>Lipomycetaceae</taxon>
        <taxon>Lipomyces</taxon>
    </lineage>
</organism>
<evidence type="ECO:0000313" key="2">
    <source>
        <dbReference type="Proteomes" id="UP001433508"/>
    </source>
</evidence>